<keyword evidence="6" id="KW-1003">Cell membrane</keyword>
<feature type="transmembrane region" description="Helical" evidence="10">
    <location>
        <begin position="61"/>
        <end position="78"/>
    </location>
</feature>
<dbReference type="RefSeq" id="WP_126842194.1">
    <property type="nucleotide sequence ID" value="NZ_PIQH01000007.1"/>
</dbReference>
<dbReference type="GO" id="GO:0005886">
    <property type="term" value="C:plasma membrane"/>
    <property type="evidence" value="ECO:0007669"/>
    <property type="project" value="UniProtKB-SubCell"/>
</dbReference>
<evidence type="ECO:0000256" key="6">
    <source>
        <dbReference type="ARBA" id="ARBA00022475"/>
    </source>
</evidence>
<keyword evidence="5" id="KW-0813">Transport</keyword>
<evidence type="ECO:0000256" key="4">
    <source>
        <dbReference type="ARBA" id="ARBA00017522"/>
    </source>
</evidence>
<keyword evidence="12" id="KW-1185">Reference proteome</keyword>
<comment type="function">
    <text evidence="1">Required for nicotinamide riboside transport across the inner membrane.</text>
</comment>
<name>A0A432ZQ67_9GAMM</name>
<keyword evidence="8 10" id="KW-1133">Transmembrane helix</keyword>
<dbReference type="GO" id="GO:0034257">
    <property type="term" value="F:nicotinamide riboside transmembrane transporter activity"/>
    <property type="evidence" value="ECO:0007669"/>
    <property type="project" value="InterPro"/>
</dbReference>
<feature type="transmembrane region" description="Helical" evidence="10">
    <location>
        <begin position="12"/>
        <end position="29"/>
    </location>
</feature>
<evidence type="ECO:0000256" key="1">
    <source>
        <dbReference type="ARBA" id="ARBA00002672"/>
    </source>
</evidence>
<evidence type="ECO:0000256" key="7">
    <source>
        <dbReference type="ARBA" id="ARBA00022692"/>
    </source>
</evidence>
<evidence type="ECO:0000256" key="3">
    <source>
        <dbReference type="ARBA" id="ARBA00006669"/>
    </source>
</evidence>
<dbReference type="OrthoDB" id="9791248at2"/>
<evidence type="ECO:0000256" key="10">
    <source>
        <dbReference type="SAM" id="Phobius"/>
    </source>
</evidence>
<organism evidence="11 12">
    <name type="scientific">Idiomarina tyrosinivorans</name>
    <dbReference type="NCBI Taxonomy" id="1445662"/>
    <lineage>
        <taxon>Bacteria</taxon>
        <taxon>Pseudomonadati</taxon>
        <taxon>Pseudomonadota</taxon>
        <taxon>Gammaproteobacteria</taxon>
        <taxon>Alteromonadales</taxon>
        <taxon>Idiomarinaceae</taxon>
        <taxon>Idiomarina</taxon>
    </lineage>
</organism>
<dbReference type="NCBIfam" id="TIGR01528">
    <property type="entry name" value="NMN_trans_PnuC"/>
    <property type="match status" value="1"/>
</dbReference>
<dbReference type="AlphaFoldDB" id="A0A432ZQ67"/>
<protein>
    <recommendedName>
        <fullName evidence="4">Nicotinamide riboside transporter PnuC</fullName>
    </recommendedName>
</protein>
<evidence type="ECO:0000256" key="8">
    <source>
        <dbReference type="ARBA" id="ARBA00022989"/>
    </source>
</evidence>
<keyword evidence="9 10" id="KW-0472">Membrane</keyword>
<comment type="caution">
    <text evidence="11">The sequence shown here is derived from an EMBL/GenBank/DDBJ whole genome shotgun (WGS) entry which is preliminary data.</text>
</comment>
<evidence type="ECO:0000256" key="5">
    <source>
        <dbReference type="ARBA" id="ARBA00022448"/>
    </source>
</evidence>
<keyword evidence="7 10" id="KW-0812">Transmembrane</keyword>
<accession>A0A432ZQ67</accession>
<feature type="transmembrane region" description="Helical" evidence="10">
    <location>
        <begin position="36"/>
        <end position="55"/>
    </location>
</feature>
<dbReference type="EMBL" id="PIQH01000007">
    <property type="protein sequence ID" value="RUO80040.1"/>
    <property type="molecule type" value="Genomic_DNA"/>
</dbReference>
<evidence type="ECO:0000256" key="2">
    <source>
        <dbReference type="ARBA" id="ARBA00004651"/>
    </source>
</evidence>
<evidence type="ECO:0000313" key="12">
    <source>
        <dbReference type="Proteomes" id="UP000287996"/>
    </source>
</evidence>
<comment type="subcellular location">
    <subcellularLocation>
        <location evidence="2">Cell membrane</location>
        <topology evidence="2">Multi-pass membrane protein</topology>
    </subcellularLocation>
</comment>
<gene>
    <name evidence="11" type="ORF">CWI84_08645</name>
</gene>
<comment type="similarity">
    <text evidence="3">Belongs to the nicotinamide ribonucleoside (NR) uptake permease (TC 4.B.1) family.</text>
</comment>
<evidence type="ECO:0000313" key="11">
    <source>
        <dbReference type="EMBL" id="RUO80040.1"/>
    </source>
</evidence>
<proteinExistence type="inferred from homology"/>
<dbReference type="Pfam" id="PF04973">
    <property type="entry name" value="NMN_transporter"/>
    <property type="match status" value="1"/>
</dbReference>
<evidence type="ECO:0000256" key="9">
    <source>
        <dbReference type="ARBA" id="ARBA00023136"/>
    </source>
</evidence>
<dbReference type="PANTHER" id="PTHR36122">
    <property type="entry name" value="NICOTINAMIDE RIBOSIDE TRANSPORTER PNUC"/>
    <property type="match status" value="1"/>
</dbReference>
<feature type="transmembrane region" description="Helical" evidence="10">
    <location>
        <begin position="99"/>
        <end position="119"/>
    </location>
</feature>
<dbReference type="Proteomes" id="UP000287996">
    <property type="component" value="Unassembled WGS sequence"/>
</dbReference>
<dbReference type="PANTHER" id="PTHR36122:SF2">
    <property type="entry name" value="NICOTINAMIDE RIBOSIDE TRANSPORTER PNUC"/>
    <property type="match status" value="1"/>
</dbReference>
<sequence>MADWWQSLLFATTWYEWLALILALAYLVLAAHQKQLCWYAAALSCAIYSVMFWQGRLYMEAILQVIYIVLAGYGWWQWHRLEAETDEPQSLSLSWRWHLAQWAWLIPVAVATVILLRTFTDADQVWLDTFTTVFSLLATWLVAKKVFATWWYWLVIDSVYVYLYIVKGFYATALLFVVYVLLVLYAMWRWYSAPEPLANQVS</sequence>
<dbReference type="InterPro" id="IPR006419">
    <property type="entry name" value="NMN_transpt_PnuC"/>
</dbReference>
<feature type="transmembrane region" description="Helical" evidence="10">
    <location>
        <begin position="172"/>
        <end position="191"/>
    </location>
</feature>
<reference evidence="11 12" key="1">
    <citation type="journal article" date="2011" name="Front. Microbiol.">
        <title>Genomic signatures of strain selection and enhancement in Bacillus atrophaeus var. globigii, a historical biowarfare simulant.</title>
        <authorList>
            <person name="Gibbons H.S."/>
            <person name="Broomall S.M."/>
            <person name="McNew L.A."/>
            <person name="Daligault H."/>
            <person name="Chapman C."/>
            <person name="Bruce D."/>
            <person name="Karavis M."/>
            <person name="Krepps M."/>
            <person name="McGregor P.A."/>
            <person name="Hong C."/>
            <person name="Park K.H."/>
            <person name="Akmal A."/>
            <person name="Feldman A."/>
            <person name="Lin J.S."/>
            <person name="Chang W.E."/>
            <person name="Higgs B.W."/>
            <person name="Demirev P."/>
            <person name="Lindquist J."/>
            <person name="Liem A."/>
            <person name="Fochler E."/>
            <person name="Read T.D."/>
            <person name="Tapia R."/>
            <person name="Johnson S."/>
            <person name="Bishop-Lilly K.A."/>
            <person name="Detter C."/>
            <person name="Han C."/>
            <person name="Sozhamannan S."/>
            <person name="Rosenzweig C.N."/>
            <person name="Skowronski E.W."/>
        </authorList>
    </citation>
    <scope>NUCLEOTIDE SEQUENCE [LARGE SCALE GENOMIC DNA]</scope>
    <source>
        <strain evidence="11 12">CC-PW-9</strain>
    </source>
</reference>